<dbReference type="AlphaFoldDB" id="A0A7W9KBY6"/>
<accession>A0A7W9KBY6</accession>
<dbReference type="InterPro" id="IPR025358">
    <property type="entry name" value="DUF4262"/>
</dbReference>
<evidence type="ECO:0000313" key="1">
    <source>
        <dbReference type="EMBL" id="MBB5889706.1"/>
    </source>
</evidence>
<protein>
    <recommendedName>
        <fullName evidence="3">DUF4262 domain-containing protein</fullName>
    </recommendedName>
</protein>
<gene>
    <name evidence="1" type="ORF">BJ998_000902</name>
</gene>
<name>A0A7W9KBY6_9PSEU</name>
<keyword evidence="2" id="KW-1185">Reference proteome</keyword>
<evidence type="ECO:0000313" key="2">
    <source>
        <dbReference type="Proteomes" id="UP000585638"/>
    </source>
</evidence>
<organism evidence="1 2">
    <name type="scientific">Kutzneria kofuensis</name>
    <dbReference type="NCBI Taxonomy" id="103725"/>
    <lineage>
        <taxon>Bacteria</taxon>
        <taxon>Bacillati</taxon>
        <taxon>Actinomycetota</taxon>
        <taxon>Actinomycetes</taxon>
        <taxon>Pseudonocardiales</taxon>
        <taxon>Pseudonocardiaceae</taxon>
        <taxon>Kutzneria</taxon>
    </lineage>
</organism>
<proteinExistence type="predicted"/>
<sequence length="174" mass="19361">MPPHSAMNKLSESDRDLRQWLLKQAEDHGNAVVEVAGDEHGAPYCFTVGAWRRFGVAEAVVIGLPLELGRVLVTAYVNEARQGVRFQPGQLYRQFFNGVPITVERVARGFYPEYFGSAFLLHPTGDFPAVQLIVPSEGGYWPWHPQAPQGFAQWQPVLTMSGRPESWRPGVDGA</sequence>
<dbReference type="EMBL" id="JACHIR010000001">
    <property type="protein sequence ID" value="MBB5889706.1"/>
    <property type="molecule type" value="Genomic_DNA"/>
</dbReference>
<evidence type="ECO:0008006" key="3">
    <source>
        <dbReference type="Google" id="ProtNLM"/>
    </source>
</evidence>
<comment type="caution">
    <text evidence="1">The sequence shown here is derived from an EMBL/GenBank/DDBJ whole genome shotgun (WGS) entry which is preliminary data.</text>
</comment>
<reference evidence="1 2" key="1">
    <citation type="submission" date="2020-08" db="EMBL/GenBank/DDBJ databases">
        <title>Sequencing the genomes of 1000 actinobacteria strains.</title>
        <authorList>
            <person name="Klenk H.-P."/>
        </authorList>
    </citation>
    <scope>NUCLEOTIDE SEQUENCE [LARGE SCALE GENOMIC DNA]</scope>
    <source>
        <strain evidence="1 2">DSM 43851</strain>
    </source>
</reference>
<dbReference type="Pfam" id="PF14081">
    <property type="entry name" value="DUF4262"/>
    <property type="match status" value="1"/>
</dbReference>
<dbReference type="Proteomes" id="UP000585638">
    <property type="component" value="Unassembled WGS sequence"/>
</dbReference>